<evidence type="ECO:0000313" key="1">
    <source>
        <dbReference type="EMBL" id="MDE1464974.1"/>
    </source>
</evidence>
<dbReference type="RefSeq" id="WP_274691284.1">
    <property type="nucleotide sequence ID" value="NZ_JAPMOU010000047.1"/>
</dbReference>
<proteinExistence type="predicted"/>
<keyword evidence="2" id="KW-1185">Reference proteome</keyword>
<sequence>MSANQVRAPAPLFARRLSPHEANALKLCNQLLKPISPFKNVLEFSNGDEWFGQGLIQNGITDDVAMLRWRQHHPVSRNAILYNGRMAPLPNQSFELTCGIDVLHHSRDPKETLRDLLRLTKQYCLIKDYTYSHLPSWFLVALEDIRGNRKLQTNSTLHYQHKWEWLKVFDKAGFKLVELKHPVGCDGWPKRILTKRVQFIGLWERK</sequence>
<protein>
    <recommendedName>
        <fullName evidence="3">Methyltransferase type 11 domain-containing protein</fullName>
    </recommendedName>
</protein>
<dbReference type="Proteomes" id="UP001528823">
    <property type="component" value="Unassembled WGS sequence"/>
</dbReference>
<comment type="caution">
    <text evidence="1">The sequence shown here is derived from an EMBL/GenBank/DDBJ whole genome shotgun (WGS) entry which is preliminary data.</text>
</comment>
<dbReference type="InterPro" id="IPR029063">
    <property type="entry name" value="SAM-dependent_MTases_sf"/>
</dbReference>
<accession>A0ABT5UF24</accession>
<dbReference type="SUPFAM" id="SSF53335">
    <property type="entry name" value="S-adenosyl-L-methionine-dependent methyltransferases"/>
    <property type="match status" value="1"/>
</dbReference>
<organism evidence="1 2">
    <name type="scientific">Spartinivicinus poritis</name>
    <dbReference type="NCBI Taxonomy" id="2994640"/>
    <lineage>
        <taxon>Bacteria</taxon>
        <taxon>Pseudomonadati</taxon>
        <taxon>Pseudomonadota</taxon>
        <taxon>Gammaproteobacteria</taxon>
        <taxon>Oceanospirillales</taxon>
        <taxon>Zooshikellaceae</taxon>
        <taxon>Spartinivicinus</taxon>
    </lineage>
</organism>
<reference evidence="1 2" key="1">
    <citation type="submission" date="2022-11" db="EMBL/GenBank/DDBJ databases">
        <title>Spartinivicinus poritis sp. nov., isolated from scleractinian coral Porites lutea.</title>
        <authorList>
            <person name="Zhang G."/>
            <person name="Cai L."/>
            <person name="Wei Q."/>
        </authorList>
    </citation>
    <scope>NUCLEOTIDE SEQUENCE [LARGE SCALE GENOMIC DNA]</scope>
    <source>
        <strain evidence="1 2">A2-2</strain>
    </source>
</reference>
<evidence type="ECO:0000313" key="2">
    <source>
        <dbReference type="Proteomes" id="UP001528823"/>
    </source>
</evidence>
<dbReference type="Gene3D" id="3.40.50.150">
    <property type="entry name" value="Vaccinia Virus protein VP39"/>
    <property type="match status" value="1"/>
</dbReference>
<gene>
    <name evidence="1" type="ORF">ORQ98_23705</name>
</gene>
<dbReference type="EMBL" id="JAPMOU010000047">
    <property type="protein sequence ID" value="MDE1464974.1"/>
    <property type="molecule type" value="Genomic_DNA"/>
</dbReference>
<name>A0ABT5UF24_9GAMM</name>
<evidence type="ECO:0008006" key="3">
    <source>
        <dbReference type="Google" id="ProtNLM"/>
    </source>
</evidence>